<dbReference type="OrthoDB" id="4561055at2"/>
<proteinExistence type="predicted"/>
<dbReference type="RefSeq" id="WP_034255222.1">
    <property type="nucleotide sequence ID" value="NZ_CP007456.1"/>
</dbReference>
<reference evidence="1 2" key="1">
    <citation type="journal article" date="2015" name="Genome Announc.">
        <title>Complete and Assembled Genome Sequence of Bifidobacterium kashiwanohense PV20-2, Isolated from the Feces of an Anemic Kenyan Infant.</title>
        <authorList>
            <person name="Vazquez-Gutierrez P."/>
            <person name="Lacroix C."/>
            <person name="Chassard C."/>
            <person name="Klumpp J."/>
            <person name="Jans C."/>
            <person name="Stevens M.J."/>
        </authorList>
    </citation>
    <scope>NUCLEOTIDE SEQUENCE [LARGE SCALE GENOMIC DNA]</scope>
    <source>
        <strain evidence="1 2">PV20-2</strain>
    </source>
</reference>
<dbReference type="EMBL" id="CP007456">
    <property type="protein sequence ID" value="AIZ15377.1"/>
    <property type="molecule type" value="Genomic_DNA"/>
</dbReference>
<dbReference type="Proteomes" id="UP000030625">
    <property type="component" value="Chromosome"/>
</dbReference>
<sequence length="82" mass="9285">MQRQFQYEGGDRVLSVSEPQIDEDTWSVNVRLEDASGQTVWEHVIYGIDEVQATLLGLHFAKTRLLDDGGYRFLGGTDLMLP</sequence>
<name>A0A0A7I4W1_9BIFI</name>
<protein>
    <submittedName>
        <fullName evidence="1">Uncharacterized protein</fullName>
    </submittedName>
</protein>
<accession>A0A0A7I4W1</accession>
<evidence type="ECO:0000313" key="1">
    <source>
        <dbReference type="EMBL" id="AIZ15377.1"/>
    </source>
</evidence>
<gene>
    <name evidence="1" type="ORF">AH68_00290</name>
</gene>
<dbReference type="HOGENOM" id="CLU_2551511_0_0_11"/>
<dbReference type="AlphaFoldDB" id="A0A0A7I4W1"/>
<evidence type="ECO:0000313" key="2">
    <source>
        <dbReference type="Proteomes" id="UP000030625"/>
    </source>
</evidence>
<dbReference type="KEGG" id="bka:AH68_00290"/>
<organism evidence="1 2">
    <name type="scientific">Bifidobacterium catenulatum PV20-2</name>
    <dbReference type="NCBI Taxonomy" id="1447716"/>
    <lineage>
        <taxon>Bacteria</taxon>
        <taxon>Bacillati</taxon>
        <taxon>Actinomycetota</taxon>
        <taxon>Actinomycetes</taxon>
        <taxon>Bifidobacteriales</taxon>
        <taxon>Bifidobacteriaceae</taxon>
        <taxon>Bifidobacterium</taxon>
    </lineage>
</organism>